<name>A0AA39Y0G0_9PEZI</name>
<feature type="repeat" description="ANK" evidence="1">
    <location>
        <begin position="109"/>
        <end position="141"/>
    </location>
</feature>
<evidence type="ECO:0008006" key="4">
    <source>
        <dbReference type="Google" id="ProtNLM"/>
    </source>
</evidence>
<protein>
    <recommendedName>
        <fullName evidence="4">Ankyrin</fullName>
    </recommendedName>
</protein>
<dbReference type="AlphaFoldDB" id="A0AA39Y0G0"/>
<dbReference type="InterPro" id="IPR002110">
    <property type="entry name" value="Ankyrin_rpt"/>
</dbReference>
<evidence type="ECO:0000313" key="2">
    <source>
        <dbReference type="EMBL" id="KAK0643696.1"/>
    </source>
</evidence>
<dbReference type="SUPFAM" id="SSF48403">
    <property type="entry name" value="Ankyrin repeat"/>
    <property type="match status" value="1"/>
</dbReference>
<evidence type="ECO:0000256" key="1">
    <source>
        <dbReference type="PROSITE-ProRule" id="PRU00023"/>
    </source>
</evidence>
<comment type="caution">
    <text evidence="2">The sequence shown here is derived from an EMBL/GenBank/DDBJ whole genome shotgun (WGS) entry which is preliminary data.</text>
</comment>
<dbReference type="Proteomes" id="UP001174936">
    <property type="component" value="Unassembled WGS sequence"/>
</dbReference>
<gene>
    <name evidence="2" type="ORF">B0T16DRAFT_392179</name>
</gene>
<reference evidence="2" key="1">
    <citation type="submission" date="2023-06" db="EMBL/GenBank/DDBJ databases">
        <title>Genome-scale phylogeny and comparative genomics of the fungal order Sordariales.</title>
        <authorList>
            <consortium name="Lawrence Berkeley National Laboratory"/>
            <person name="Hensen N."/>
            <person name="Bonometti L."/>
            <person name="Westerberg I."/>
            <person name="Brannstrom I.O."/>
            <person name="Guillou S."/>
            <person name="Cros-Aarteil S."/>
            <person name="Calhoun S."/>
            <person name="Haridas S."/>
            <person name="Kuo A."/>
            <person name="Mondo S."/>
            <person name="Pangilinan J."/>
            <person name="Riley R."/>
            <person name="Labutti K."/>
            <person name="Andreopoulos B."/>
            <person name="Lipzen A."/>
            <person name="Chen C."/>
            <person name="Yanf M."/>
            <person name="Daum C."/>
            <person name="Ng V."/>
            <person name="Clum A."/>
            <person name="Steindorff A."/>
            <person name="Ohm R."/>
            <person name="Martin F."/>
            <person name="Silar P."/>
            <person name="Natvig D."/>
            <person name="Lalanne C."/>
            <person name="Gautier V."/>
            <person name="Ament-Velasquez S.L."/>
            <person name="Kruys A."/>
            <person name="Hutchinson M.I."/>
            <person name="Powell A.J."/>
            <person name="Barry K."/>
            <person name="Miller A.N."/>
            <person name="Grigoriev I.V."/>
            <person name="Debuchy R."/>
            <person name="Gladieux P."/>
            <person name="Thoren M.H."/>
            <person name="Johannesson H."/>
        </authorList>
    </citation>
    <scope>NUCLEOTIDE SEQUENCE</scope>
    <source>
        <strain evidence="2">SMH2532-1</strain>
    </source>
</reference>
<dbReference type="Gene3D" id="1.25.40.20">
    <property type="entry name" value="Ankyrin repeat-containing domain"/>
    <property type="match status" value="1"/>
</dbReference>
<evidence type="ECO:0000313" key="3">
    <source>
        <dbReference type="Proteomes" id="UP001174936"/>
    </source>
</evidence>
<dbReference type="SMART" id="SM00248">
    <property type="entry name" value="ANK"/>
    <property type="match status" value="2"/>
</dbReference>
<dbReference type="Pfam" id="PF00023">
    <property type="entry name" value="Ank"/>
    <property type="match status" value="1"/>
</dbReference>
<keyword evidence="1" id="KW-0040">ANK repeat</keyword>
<keyword evidence="3" id="KW-1185">Reference proteome</keyword>
<dbReference type="PROSITE" id="PS50297">
    <property type="entry name" value="ANK_REP_REGION"/>
    <property type="match status" value="1"/>
</dbReference>
<accession>A0AA39Y0G0</accession>
<organism evidence="2 3">
    <name type="scientific">Cercophora newfieldiana</name>
    <dbReference type="NCBI Taxonomy" id="92897"/>
    <lineage>
        <taxon>Eukaryota</taxon>
        <taxon>Fungi</taxon>
        <taxon>Dikarya</taxon>
        <taxon>Ascomycota</taxon>
        <taxon>Pezizomycotina</taxon>
        <taxon>Sordariomycetes</taxon>
        <taxon>Sordariomycetidae</taxon>
        <taxon>Sordariales</taxon>
        <taxon>Lasiosphaeriaceae</taxon>
        <taxon>Cercophora</taxon>
    </lineage>
</organism>
<dbReference type="EMBL" id="JAULSV010000005">
    <property type="protein sequence ID" value="KAK0643696.1"/>
    <property type="molecule type" value="Genomic_DNA"/>
</dbReference>
<dbReference type="PROSITE" id="PS50088">
    <property type="entry name" value="ANK_REPEAT"/>
    <property type="match status" value="1"/>
</dbReference>
<sequence length="172" mass="19027">MTTTHHPNLTPKDKTTLFLYTNLGSWILLHSELNTIATRETSTPAHILTTSSLSDSRGWSLLHYAIARLASSLLALSKSHPDISAHQDWVNGRMALQGGEDAAYQGRVSRETPLHIAIRVKDIAGVRKLIEYGARLDIPNGEGKSALVLAREGLKEAEWELEEWKVLLGLLL</sequence>
<proteinExistence type="predicted"/>
<dbReference type="InterPro" id="IPR036770">
    <property type="entry name" value="Ankyrin_rpt-contain_sf"/>
</dbReference>